<proteinExistence type="predicted"/>
<dbReference type="InterPro" id="IPR030960">
    <property type="entry name" value="DHQS/DOIS_N"/>
</dbReference>
<gene>
    <name evidence="7" type="primary">aroB</name>
    <name evidence="7" type="ORF">METEAL_25740</name>
</gene>
<dbReference type="CDD" id="cd08195">
    <property type="entry name" value="DHQS"/>
    <property type="match status" value="1"/>
</dbReference>
<evidence type="ECO:0000256" key="1">
    <source>
        <dbReference type="ARBA" id="ARBA00001911"/>
    </source>
</evidence>
<accession>A0AA48K9T2</accession>
<dbReference type="GO" id="GO:0003856">
    <property type="term" value="F:3-dehydroquinate synthase activity"/>
    <property type="evidence" value="ECO:0007669"/>
    <property type="project" value="TreeGrafter"/>
</dbReference>
<comment type="cofactor">
    <cofactor evidence="1">
        <name>NAD(+)</name>
        <dbReference type="ChEBI" id="CHEBI:57540"/>
    </cofactor>
</comment>
<comment type="cofactor">
    <cofactor evidence="2">
        <name>Co(2+)</name>
        <dbReference type="ChEBI" id="CHEBI:48828"/>
    </cofactor>
</comment>
<sequence length="350" mass="36997">MEIALPEGFPTRVFVEEEPLPGLLPAGPWTLVGDAAVRDAWRAAGLPEPPGALWVPVSEASKRLSTLIPWLEAWAAIPLDRQGTVVAVGGGVLTDMAGLGAALYMRGIPWQAWPTTLLAQVDAGLGGKTACDLEAGKNLAGAFHPPSTFVACRSFLGTLPPRQLESGAWELFKMALVEGDLAWAEELLAPGLPSPESLLRALRAKALVVHRDPLEAGERRLLNLGHTLGHALESASGYRLLHGEAVGLGTLAACALAESEGLGPFPPGFLARTASRLRHLLPAVPPWEACLPLLRVDKKSASRGPAGGSAIHCILPRPGARAEQKVLPPEAWRGAHARMTTFLNDPEMPT</sequence>
<evidence type="ECO:0000256" key="2">
    <source>
        <dbReference type="ARBA" id="ARBA00001941"/>
    </source>
</evidence>
<dbReference type="PANTHER" id="PTHR43622:SF1">
    <property type="entry name" value="3-DEHYDROQUINATE SYNTHASE"/>
    <property type="match status" value="1"/>
</dbReference>
<dbReference type="Gene3D" id="3.40.50.1970">
    <property type="match status" value="1"/>
</dbReference>
<evidence type="ECO:0000259" key="5">
    <source>
        <dbReference type="Pfam" id="PF01761"/>
    </source>
</evidence>
<feature type="domain" description="3-dehydroquinate synthase N-terminal" evidence="5">
    <location>
        <begin position="54"/>
        <end position="165"/>
    </location>
</feature>
<feature type="domain" description="3-dehydroquinate synthase C-terminal" evidence="6">
    <location>
        <begin position="194"/>
        <end position="299"/>
    </location>
</feature>
<dbReference type="InterPro" id="IPR056179">
    <property type="entry name" value="DHQS_C"/>
</dbReference>
<dbReference type="Pfam" id="PF24621">
    <property type="entry name" value="DHQS_C"/>
    <property type="match status" value="1"/>
</dbReference>
<reference evidence="8" key="1">
    <citation type="journal article" date="2023" name="Int. J. Syst. Evol. Microbiol.">
        <title>Mesoterricola silvestris gen. nov., sp. nov., Mesoterricola sediminis sp. nov., Geothrix oryzae sp. nov., Geothrix edaphica sp. nov., Geothrix rubra sp. nov., and Geothrix limicola sp. nov., six novel members of Acidobacteriota isolated from soils.</title>
        <authorList>
            <person name="Itoh H."/>
            <person name="Sugisawa Y."/>
            <person name="Mise K."/>
            <person name="Xu Z."/>
            <person name="Kuniyasu M."/>
            <person name="Ushijima N."/>
            <person name="Kawano K."/>
            <person name="Kobayashi E."/>
            <person name="Shiratori Y."/>
            <person name="Masuda Y."/>
            <person name="Senoo K."/>
        </authorList>
    </citation>
    <scope>NUCLEOTIDE SEQUENCE [LARGE SCALE GENOMIC DNA]</scope>
    <source>
        <strain evidence="8">W79</strain>
    </source>
</reference>
<dbReference type="InterPro" id="IPR050071">
    <property type="entry name" value="Dehydroquinate_synthase"/>
</dbReference>
<evidence type="ECO:0000256" key="3">
    <source>
        <dbReference type="ARBA" id="ARBA00022723"/>
    </source>
</evidence>
<protein>
    <submittedName>
        <fullName evidence="7">3-dehydroquinate synthase</fullName>
    </submittedName>
</protein>
<dbReference type="KEGG" id="msil:METEAL_25740"/>
<dbReference type="SUPFAM" id="SSF56796">
    <property type="entry name" value="Dehydroquinate synthase-like"/>
    <property type="match status" value="1"/>
</dbReference>
<keyword evidence="4" id="KW-0520">NAD</keyword>
<dbReference type="Gene3D" id="1.20.1090.10">
    <property type="entry name" value="Dehydroquinate synthase-like - alpha domain"/>
    <property type="match status" value="1"/>
</dbReference>
<evidence type="ECO:0000259" key="6">
    <source>
        <dbReference type="Pfam" id="PF24621"/>
    </source>
</evidence>
<name>A0AA48K9T2_9BACT</name>
<organism evidence="7 8">
    <name type="scientific">Mesoterricola silvestris</name>
    <dbReference type="NCBI Taxonomy" id="2927979"/>
    <lineage>
        <taxon>Bacteria</taxon>
        <taxon>Pseudomonadati</taxon>
        <taxon>Acidobacteriota</taxon>
        <taxon>Holophagae</taxon>
        <taxon>Holophagales</taxon>
        <taxon>Holophagaceae</taxon>
        <taxon>Mesoterricola</taxon>
    </lineage>
</organism>
<dbReference type="Pfam" id="PF01761">
    <property type="entry name" value="DHQ_synthase"/>
    <property type="match status" value="1"/>
</dbReference>
<evidence type="ECO:0000313" key="7">
    <source>
        <dbReference type="EMBL" id="BDU73400.1"/>
    </source>
</evidence>
<keyword evidence="3" id="KW-0479">Metal-binding</keyword>
<dbReference type="RefSeq" id="WP_316412052.1">
    <property type="nucleotide sequence ID" value="NZ_AP027080.1"/>
</dbReference>
<dbReference type="PANTHER" id="PTHR43622">
    <property type="entry name" value="3-DEHYDROQUINATE SYNTHASE"/>
    <property type="match status" value="1"/>
</dbReference>
<dbReference type="EMBL" id="AP027080">
    <property type="protein sequence ID" value="BDU73400.1"/>
    <property type="molecule type" value="Genomic_DNA"/>
</dbReference>
<evidence type="ECO:0000256" key="4">
    <source>
        <dbReference type="ARBA" id="ARBA00023027"/>
    </source>
</evidence>
<keyword evidence="8" id="KW-1185">Reference proteome</keyword>
<evidence type="ECO:0000313" key="8">
    <source>
        <dbReference type="Proteomes" id="UP001238179"/>
    </source>
</evidence>
<dbReference type="Proteomes" id="UP001238179">
    <property type="component" value="Chromosome"/>
</dbReference>
<dbReference type="AlphaFoldDB" id="A0AA48K9T2"/>
<dbReference type="GO" id="GO:0046872">
    <property type="term" value="F:metal ion binding"/>
    <property type="evidence" value="ECO:0007669"/>
    <property type="project" value="UniProtKB-KW"/>
</dbReference>